<accession>J9D909</accession>
<sequence>MNVNKPLSDDFLDNNREINHISTTRSFTKNYIDDTENQKLNVSKTDSDIDNNVKSNFTEKIHIIDYTNHYNPNIKHSNLLGNIKENECENINYDTDKEKSPESSDQKNQNSNFLSNPKEIQSNKHNKNSQQKNVSDQKKNEKDIYTNQYKNKKSDSTNENFIDTHEKKIQNNHEPIEFSISKGRTINENSFGEYPLSREIHNFPASRRENFSTIIKNMNKDNLNTAPAIEDNNYHHNTEKHNDLVTSEATNQFIHNNHNEISKKIPSEDYFTYKSSYSSELIHSNNYHTPEIETITIFSEKIPSDNLAIDQYNNKNDKINEYNNNNNNNNSTNNNNKNNEYNNKIMNTIIIIVLITIIMLIIMTMKIIYLKKNRLINLCSQKNNKDVNITLTLI</sequence>
<evidence type="ECO:0000256" key="1">
    <source>
        <dbReference type="SAM" id="MobiDB-lite"/>
    </source>
</evidence>
<keyword evidence="4" id="KW-1185">Reference proteome</keyword>
<keyword evidence="2" id="KW-0472">Membrane</keyword>
<dbReference type="Proteomes" id="UP000003163">
    <property type="component" value="Unassembled WGS sequence"/>
</dbReference>
<dbReference type="HOGENOM" id="CLU_700251_0_0_1"/>
<dbReference type="InParanoid" id="J9D909"/>
<feature type="transmembrane region" description="Helical" evidence="2">
    <location>
        <begin position="345"/>
        <end position="365"/>
    </location>
</feature>
<evidence type="ECO:0000256" key="2">
    <source>
        <dbReference type="SAM" id="Phobius"/>
    </source>
</evidence>
<keyword evidence="2" id="KW-1133">Transmembrane helix</keyword>
<organism evidence="3 4">
    <name type="scientific">Edhazardia aedis (strain USNM 41457)</name>
    <name type="common">Microsporidian parasite</name>
    <dbReference type="NCBI Taxonomy" id="1003232"/>
    <lineage>
        <taxon>Eukaryota</taxon>
        <taxon>Fungi</taxon>
        <taxon>Fungi incertae sedis</taxon>
        <taxon>Microsporidia</taxon>
        <taxon>Edhazardia</taxon>
    </lineage>
</organism>
<name>J9D909_EDHAE</name>
<comment type="caution">
    <text evidence="3">The sequence shown here is derived from an EMBL/GenBank/DDBJ whole genome shotgun (WGS) entry which is preliminary data.</text>
</comment>
<evidence type="ECO:0000313" key="3">
    <source>
        <dbReference type="EMBL" id="EJW03989.1"/>
    </source>
</evidence>
<feature type="compositionally biased region" description="Basic and acidic residues" evidence="1">
    <location>
        <begin position="94"/>
        <end position="105"/>
    </location>
</feature>
<feature type="compositionally biased region" description="Basic and acidic residues" evidence="1">
    <location>
        <begin position="135"/>
        <end position="144"/>
    </location>
</feature>
<dbReference type="AlphaFoldDB" id="J9D909"/>
<reference evidence="4" key="2">
    <citation type="submission" date="2015-07" db="EMBL/GenBank/DDBJ databases">
        <title>Contrasting host-pathogen interactions and genome evolution in two generalist and specialist microsporidian pathogens of mosquitoes.</title>
        <authorList>
            <consortium name="The Broad Institute Genomics Platform"/>
            <consortium name="The Broad Institute Genome Sequencing Center for Infectious Disease"/>
            <person name="Cuomo C.A."/>
            <person name="Sanscrainte N.D."/>
            <person name="Goldberg J.M."/>
            <person name="Heiman D."/>
            <person name="Young S."/>
            <person name="Zeng Q."/>
            <person name="Becnel J.J."/>
            <person name="Birren B.W."/>
        </authorList>
    </citation>
    <scope>NUCLEOTIDE SEQUENCE [LARGE SCALE GENOMIC DNA]</scope>
    <source>
        <strain evidence="4">USNM 41457</strain>
    </source>
</reference>
<gene>
    <name evidence="3" type="ORF">EDEG_01722</name>
</gene>
<dbReference type="VEuPathDB" id="MicrosporidiaDB:EDEG_01722"/>
<feature type="region of interest" description="Disordered" evidence="1">
    <location>
        <begin position="94"/>
        <end position="158"/>
    </location>
</feature>
<evidence type="ECO:0000313" key="4">
    <source>
        <dbReference type="Proteomes" id="UP000003163"/>
    </source>
</evidence>
<protein>
    <submittedName>
        <fullName evidence="3">Uncharacterized protein</fullName>
    </submittedName>
</protein>
<reference evidence="3 4" key="1">
    <citation type="submission" date="2011-08" db="EMBL/GenBank/DDBJ databases">
        <authorList>
            <person name="Liu Z.J."/>
            <person name="Shi F.L."/>
            <person name="Lu J.Q."/>
            <person name="Li M."/>
            <person name="Wang Z.L."/>
        </authorList>
    </citation>
    <scope>NUCLEOTIDE SEQUENCE [LARGE SCALE GENOMIC DNA]</scope>
    <source>
        <strain evidence="3 4">USNM 41457</strain>
    </source>
</reference>
<feature type="compositionally biased region" description="Polar residues" evidence="1">
    <location>
        <begin position="106"/>
        <end position="120"/>
    </location>
</feature>
<proteinExistence type="predicted"/>
<keyword evidence="2" id="KW-0812">Transmembrane</keyword>
<dbReference type="EMBL" id="AFBI03000026">
    <property type="protein sequence ID" value="EJW03989.1"/>
    <property type="molecule type" value="Genomic_DNA"/>
</dbReference>